<dbReference type="UniPathway" id="UPA00074">
    <property type="reaction ID" value="UER00126"/>
</dbReference>
<dbReference type="InterPro" id="IPR001555">
    <property type="entry name" value="GART_AS"/>
</dbReference>
<comment type="caution">
    <text evidence="6">Lacks conserved residue(s) required for the propagation of feature annotation.</text>
</comment>
<dbReference type="SUPFAM" id="SSF53328">
    <property type="entry name" value="Formyltransferase"/>
    <property type="match status" value="1"/>
</dbReference>
<dbReference type="CDD" id="cd08645">
    <property type="entry name" value="FMT_core_GART"/>
    <property type="match status" value="1"/>
</dbReference>
<evidence type="ECO:0000313" key="8">
    <source>
        <dbReference type="EMBL" id="TMM59152.1"/>
    </source>
</evidence>
<dbReference type="PANTHER" id="PTHR43369:SF2">
    <property type="entry name" value="PHOSPHORIBOSYLGLYCINAMIDE FORMYLTRANSFERASE"/>
    <property type="match status" value="1"/>
</dbReference>
<gene>
    <name evidence="6" type="primary">purN</name>
    <name evidence="8" type="ORF">FEE95_06890</name>
</gene>
<dbReference type="GO" id="GO:0006189">
    <property type="term" value="P:'de novo' IMP biosynthetic process"/>
    <property type="evidence" value="ECO:0007669"/>
    <property type="project" value="UniProtKB-UniRule"/>
</dbReference>
<sequence>MKNIVLFASGSGSNVENIIHHFHDKPNVTIAGVLTNKRDAKVLDRCNKLKVNGLYFNRTAFYDTNCILNILKSLQPDLIVLAGFLWKIPSNLIKNYPNKIVNIHPALLPKYGGKGMYGNHVHQAVKDNMETETGITIHYVNKNYDEGAIIHQSRTEVSSKDSVEEIAKKVHALEYKHFPEVIEKLLNEKSSPNIALGDVDLSQGGVKQ</sequence>
<dbReference type="EC" id="2.1.2.2" evidence="6"/>
<dbReference type="InterPro" id="IPR002376">
    <property type="entry name" value="Formyl_transf_N"/>
</dbReference>
<proteinExistence type="inferred from homology"/>
<dbReference type="AlphaFoldDB" id="A0A5S3PY16"/>
<comment type="catalytic activity">
    <reaction evidence="5 6">
        <text>N(1)-(5-phospho-beta-D-ribosyl)glycinamide + (6R)-10-formyltetrahydrofolate = N(2)-formyl-N(1)-(5-phospho-beta-D-ribosyl)glycinamide + (6S)-5,6,7,8-tetrahydrofolate + H(+)</text>
        <dbReference type="Rhea" id="RHEA:15053"/>
        <dbReference type="ChEBI" id="CHEBI:15378"/>
        <dbReference type="ChEBI" id="CHEBI:57453"/>
        <dbReference type="ChEBI" id="CHEBI:143788"/>
        <dbReference type="ChEBI" id="CHEBI:147286"/>
        <dbReference type="ChEBI" id="CHEBI:195366"/>
        <dbReference type="EC" id="2.1.2.2"/>
    </reaction>
</comment>
<keyword evidence="3 6" id="KW-0658">Purine biosynthesis</keyword>
<dbReference type="InterPro" id="IPR004607">
    <property type="entry name" value="GART"/>
</dbReference>
<feature type="active site" description="Proton donor" evidence="6">
    <location>
        <position position="104"/>
    </location>
</feature>
<evidence type="ECO:0000256" key="4">
    <source>
        <dbReference type="ARBA" id="ARBA00038440"/>
    </source>
</evidence>
<feature type="site" description="Raises pKa of active site His" evidence="6">
    <location>
        <position position="145"/>
    </location>
</feature>
<feature type="binding site" evidence="6">
    <location>
        <begin position="12"/>
        <end position="14"/>
    </location>
    <ligand>
        <name>N(1)-(5-phospho-beta-D-ribosyl)glycinamide</name>
        <dbReference type="ChEBI" id="CHEBI:143788"/>
    </ligand>
</feature>
<keyword evidence="9" id="KW-1185">Reference proteome</keyword>
<comment type="function">
    <text evidence="6">Catalyzes the transfer of a formyl group from 10-formyltetrahydrofolate to 5-phospho-ribosyl-glycinamide (GAR), producing 5-phospho-ribosyl-N-formylglycinamide (FGAR) and tetrahydrofolate.</text>
</comment>
<dbReference type="HAMAP" id="MF_01930">
    <property type="entry name" value="PurN"/>
    <property type="match status" value="1"/>
</dbReference>
<dbReference type="Pfam" id="PF00551">
    <property type="entry name" value="Formyl_trans_N"/>
    <property type="match status" value="1"/>
</dbReference>
<organism evidence="8 9">
    <name type="scientific">Maribacter algarum</name>
    <name type="common">ex Zhang et al. 2020</name>
    <dbReference type="NCBI Taxonomy" id="2578118"/>
    <lineage>
        <taxon>Bacteria</taxon>
        <taxon>Pseudomonadati</taxon>
        <taxon>Bacteroidota</taxon>
        <taxon>Flavobacteriia</taxon>
        <taxon>Flavobacteriales</taxon>
        <taxon>Flavobacteriaceae</taxon>
        <taxon>Maribacter</taxon>
    </lineage>
</organism>
<feature type="binding site" evidence="6">
    <location>
        <position position="58"/>
    </location>
    <ligand>
        <name>(6R)-10-formyltetrahydrofolate</name>
        <dbReference type="ChEBI" id="CHEBI:195366"/>
    </ligand>
</feature>
<dbReference type="InterPro" id="IPR036477">
    <property type="entry name" value="Formyl_transf_N_sf"/>
</dbReference>
<evidence type="ECO:0000256" key="2">
    <source>
        <dbReference type="ARBA" id="ARBA00022679"/>
    </source>
</evidence>
<protein>
    <recommendedName>
        <fullName evidence="6">Phosphoribosylglycinamide formyltransferase</fullName>
        <ecNumber evidence="6">2.1.2.2</ecNumber>
    </recommendedName>
    <alternativeName>
        <fullName evidence="6">5'-phosphoribosylglycinamide transformylase</fullName>
    </alternativeName>
    <alternativeName>
        <fullName evidence="6">GAR transformylase</fullName>
        <shortName evidence="6">GART</shortName>
    </alternativeName>
</protein>
<dbReference type="PANTHER" id="PTHR43369">
    <property type="entry name" value="PHOSPHORIBOSYLGLYCINAMIDE FORMYLTRANSFERASE"/>
    <property type="match status" value="1"/>
</dbReference>
<evidence type="ECO:0000259" key="7">
    <source>
        <dbReference type="Pfam" id="PF00551"/>
    </source>
</evidence>
<evidence type="ECO:0000313" key="9">
    <source>
        <dbReference type="Proteomes" id="UP000310314"/>
    </source>
</evidence>
<dbReference type="PROSITE" id="PS00373">
    <property type="entry name" value="GART"/>
    <property type="match status" value="1"/>
</dbReference>
<dbReference type="EMBL" id="VATY01000001">
    <property type="protein sequence ID" value="TMM59152.1"/>
    <property type="molecule type" value="Genomic_DNA"/>
</dbReference>
<dbReference type="Gene3D" id="3.40.50.170">
    <property type="entry name" value="Formyl transferase, N-terminal domain"/>
    <property type="match status" value="1"/>
</dbReference>
<name>A0A5S3PY16_9FLAO</name>
<evidence type="ECO:0000256" key="1">
    <source>
        <dbReference type="ARBA" id="ARBA00005054"/>
    </source>
</evidence>
<comment type="similarity">
    <text evidence="4 6">Belongs to the GART family.</text>
</comment>
<dbReference type="Proteomes" id="UP000310314">
    <property type="component" value="Unassembled WGS sequence"/>
</dbReference>
<reference evidence="8 9" key="1">
    <citation type="submission" date="2019-05" db="EMBL/GenBank/DDBJ databases">
        <authorList>
            <person name="Zhang J.-Y."/>
            <person name="Feg X."/>
            <person name="Du Z.-J."/>
        </authorList>
    </citation>
    <scope>NUCLEOTIDE SEQUENCE [LARGE SCALE GENOMIC DNA]</scope>
    <source>
        <strain evidence="8 9">RZ26</strain>
    </source>
</reference>
<comment type="caution">
    <text evidence="8">The sequence shown here is derived from an EMBL/GenBank/DDBJ whole genome shotgun (WGS) entry which is preliminary data.</text>
</comment>
<accession>A0A5S3PY16</accession>
<feature type="domain" description="Formyl transferase N-terminal" evidence="7">
    <location>
        <begin position="2"/>
        <end position="182"/>
    </location>
</feature>
<evidence type="ECO:0000256" key="6">
    <source>
        <dbReference type="HAMAP-Rule" id="MF_01930"/>
    </source>
</evidence>
<keyword evidence="2 6" id="KW-0808">Transferase</keyword>
<evidence type="ECO:0000256" key="5">
    <source>
        <dbReference type="ARBA" id="ARBA00047664"/>
    </source>
</evidence>
<dbReference type="OrthoDB" id="9806170at2"/>
<evidence type="ECO:0000256" key="3">
    <source>
        <dbReference type="ARBA" id="ARBA00022755"/>
    </source>
</evidence>
<dbReference type="GO" id="GO:0005829">
    <property type="term" value="C:cytosol"/>
    <property type="evidence" value="ECO:0007669"/>
    <property type="project" value="TreeGrafter"/>
</dbReference>
<comment type="pathway">
    <text evidence="1 6">Purine metabolism; IMP biosynthesis via de novo pathway; N(2)-formyl-N(1)-(5-phospho-D-ribosyl)glycinamide from N(1)-(5-phospho-D-ribosyl)glycinamide (10-formyl THF route): step 1/1.</text>
</comment>
<feature type="binding site" evidence="6">
    <location>
        <position position="102"/>
    </location>
    <ligand>
        <name>(6R)-10-formyltetrahydrofolate</name>
        <dbReference type="ChEBI" id="CHEBI:195366"/>
    </ligand>
</feature>
<dbReference type="GO" id="GO:0004644">
    <property type="term" value="F:phosphoribosylglycinamide formyltransferase activity"/>
    <property type="evidence" value="ECO:0007669"/>
    <property type="project" value="UniProtKB-UniRule"/>
</dbReference>
<dbReference type="RefSeq" id="WP_138657142.1">
    <property type="nucleotide sequence ID" value="NZ_VATY01000001.1"/>
</dbReference>